<evidence type="ECO:0000313" key="1">
    <source>
        <dbReference type="EMBL" id="TNN31103.1"/>
    </source>
</evidence>
<comment type="caution">
    <text evidence="1">The sequence shown here is derived from an EMBL/GenBank/DDBJ whole genome shotgun (WGS) entry which is preliminary data.</text>
</comment>
<proteinExistence type="predicted"/>
<dbReference type="AlphaFoldDB" id="A0A4Z2EQN4"/>
<name>A0A4Z2EQN4_9TELE</name>
<dbReference type="EMBL" id="SRLO01003799">
    <property type="protein sequence ID" value="TNN31103.1"/>
    <property type="molecule type" value="Genomic_DNA"/>
</dbReference>
<dbReference type="Proteomes" id="UP000314294">
    <property type="component" value="Unassembled WGS sequence"/>
</dbReference>
<sequence>MEKKHPPSSLMLERVNPMNAALRRPRREQEEARQVLIHTAWRGMACGRETTLRKTEYLSNGLMRGREDCVIPAFRGKEEP</sequence>
<protein>
    <submittedName>
        <fullName evidence="1">Uncharacterized protein</fullName>
    </submittedName>
</protein>
<gene>
    <name evidence="1" type="ORF">EYF80_058745</name>
</gene>
<accession>A0A4Z2EQN4</accession>
<evidence type="ECO:0000313" key="2">
    <source>
        <dbReference type="Proteomes" id="UP000314294"/>
    </source>
</evidence>
<keyword evidence="2" id="KW-1185">Reference proteome</keyword>
<organism evidence="1 2">
    <name type="scientific">Liparis tanakae</name>
    <name type="common">Tanaka's snailfish</name>
    <dbReference type="NCBI Taxonomy" id="230148"/>
    <lineage>
        <taxon>Eukaryota</taxon>
        <taxon>Metazoa</taxon>
        <taxon>Chordata</taxon>
        <taxon>Craniata</taxon>
        <taxon>Vertebrata</taxon>
        <taxon>Euteleostomi</taxon>
        <taxon>Actinopterygii</taxon>
        <taxon>Neopterygii</taxon>
        <taxon>Teleostei</taxon>
        <taxon>Neoteleostei</taxon>
        <taxon>Acanthomorphata</taxon>
        <taxon>Eupercaria</taxon>
        <taxon>Perciformes</taxon>
        <taxon>Cottioidei</taxon>
        <taxon>Cottales</taxon>
        <taxon>Liparidae</taxon>
        <taxon>Liparis</taxon>
    </lineage>
</organism>
<reference evidence="1 2" key="1">
    <citation type="submission" date="2019-03" db="EMBL/GenBank/DDBJ databases">
        <title>First draft genome of Liparis tanakae, snailfish: a comprehensive survey of snailfish specific genes.</title>
        <authorList>
            <person name="Kim W."/>
            <person name="Song I."/>
            <person name="Jeong J.-H."/>
            <person name="Kim D."/>
            <person name="Kim S."/>
            <person name="Ryu S."/>
            <person name="Song J.Y."/>
            <person name="Lee S.K."/>
        </authorList>
    </citation>
    <scope>NUCLEOTIDE SEQUENCE [LARGE SCALE GENOMIC DNA]</scope>
    <source>
        <tissue evidence="1">Muscle</tissue>
    </source>
</reference>